<accession>A0ABT2EPK3</accession>
<proteinExistence type="predicted"/>
<comment type="caution">
    <text evidence="1">The sequence shown here is derived from an EMBL/GenBank/DDBJ whole genome shotgun (WGS) entry which is preliminary data.</text>
</comment>
<reference evidence="1 2" key="1">
    <citation type="submission" date="2022-08" db="EMBL/GenBank/DDBJ databases">
        <title>Bacterial and archaeal communities from various locations to study Microbial Dark Matter (Phase II).</title>
        <authorList>
            <person name="Stepanauskas R."/>
        </authorList>
    </citation>
    <scope>NUCLEOTIDE SEQUENCE [LARGE SCALE GENOMIC DNA]</scope>
    <source>
        <strain evidence="1 2">PD1</strain>
    </source>
</reference>
<sequence>MRALMAMGLTILWLGTAIAQEKVRLSMDLMVGGAASRIITGKLKGEWASPEPIPVEIELRSSTYIVVANITGDGDAVIQIQPQGLQVKGKIGETPMEWTITPSGDVIADWQGVKFDSSKLPDEVRSKWRKAFTSSIELVITPQGQIKSVKMPEFPKDLPRWSEVPIVPRAAHQIVTGLIQILWLPMLPKEPVKVGSQWQFELPLTMLDTDRTLTLPFNCSLTKLTWDEAVINVQAEHKGEIALPLKRLHPSDPKITIQKGQLGFKGEITFLVNMGVPQKAKWSQKGEISGTAEVEGMPPVDFTFRFEAELDDQLVF</sequence>
<dbReference type="RefSeq" id="WP_259096763.1">
    <property type="nucleotide sequence ID" value="NZ_CP130454.1"/>
</dbReference>
<gene>
    <name evidence="1" type="ORF">M2350_002279</name>
</gene>
<dbReference type="EMBL" id="JANUCP010000004">
    <property type="protein sequence ID" value="MCS3919862.1"/>
    <property type="molecule type" value="Genomic_DNA"/>
</dbReference>
<dbReference type="Proteomes" id="UP001204798">
    <property type="component" value="Unassembled WGS sequence"/>
</dbReference>
<evidence type="ECO:0000313" key="2">
    <source>
        <dbReference type="Proteomes" id="UP001204798"/>
    </source>
</evidence>
<name>A0ABT2EPK3_9BACT</name>
<evidence type="ECO:0000313" key="1">
    <source>
        <dbReference type="EMBL" id="MCS3919862.1"/>
    </source>
</evidence>
<organism evidence="1 2">
    <name type="scientific">Candidatus Fervidibacter sacchari</name>
    <dbReference type="NCBI Taxonomy" id="1448929"/>
    <lineage>
        <taxon>Bacteria</taxon>
        <taxon>Candidatus Fervidibacterota</taxon>
        <taxon>Candidatus Fervidibacter</taxon>
    </lineage>
</organism>
<protein>
    <submittedName>
        <fullName evidence="1">Uncharacterized protein</fullName>
    </submittedName>
</protein>
<keyword evidence="2" id="KW-1185">Reference proteome</keyword>